<gene>
    <name evidence="2" type="ORF">IRJ18_00920</name>
</gene>
<feature type="transmembrane region" description="Helical" evidence="1">
    <location>
        <begin position="132"/>
        <end position="151"/>
    </location>
</feature>
<sequence length="160" mass="17966">MDNAPLIEAKVNELVELLRKNPPNIEQAIQIKGKINEALDNASVPKSLEAFRELDTVTNRLELMDDLELLLSQHQLDNTTAKKYLIQEKINKGLIIIIGIVMMLLGLGMIIMPAPPNFEMFTLFYFNPNDGVTIMDVLSLLIVLTGIYLFANAIMKKPKS</sequence>
<accession>A0ABR9XC15</accession>
<evidence type="ECO:0000313" key="2">
    <source>
        <dbReference type="EMBL" id="MBE9664902.1"/>
    </source>
</evidence>
<protein>
    <submittedName>
        <fullName evidence="2">Uncharacterized protein</fullName>
    </submittedName>
</protein>
<keyword evidence="1" id="KW-1133">Transmembrane helix</keyword>
<proteinExistence type="predicted"/>
<reference evidence="2 3" key="1">
    <citation type="submission" date="2020-10" db="EMBL/GenBank/DDBJ databases">
        <title>Mucilaginibacter mali sp. nov., isolated from rhizosphere soil of apple orchard.</title>
        <authorList>
            <person name="Lee J.-S."/>
            <person name="Kim H.S."/>
            <person name="Kim J.-S."/>
        </authorList>
    </citation>
    <scope>NUCLEOTIDE SEQUENCE [LARGE SCALE GENOMIC DNA]</scope>
    <source>
        <strain evidence="2 3">KCTC 23157</strain>
    </source>
</reference>
<keyword evidence="1" id="KW-0472">Membrane</keyword>
<dbReference type="RefSeq" id="WP_194104325.1">
    <property type="nucleotide sequence ID" value="NZ_JADFFM010000001.1"/>
</dbReference>
<feature type="transmembrane region" description="Helical" evidence="1">
    <location>
        <begin position="93"/>
        <end position="112"/>
    </location>
</feature>
<keyword evidence="1" id="KW-0812">Transmembrane</keyword>
<evidence type="ECO:0000256" key="1">
    <source>
        <dbReference type="SAM" id="Phobius"/>
    </source>
</evidence>
<organism evidence="2 3">
    <name type="scientific">Mucilaginibacter boryungensis</name>
    <dbReference type="NCBI Taxonomy" id="768480"/>
    <lineage>
        <taxon>Bacteria</taxon>
        <taxon>Pseudomonadati</taxon>
        <taxon>Bacteroidota</taxon>
        <taxon>Sphingobacteriia</taxon>
        <taxon>Sphingobacteriales</taxon>
        <taxon>Sphingobacteriaceae</taxon>
        <taxon>Mucilaginibacter</taxon>
    </lineage>
</organism>
<keyword evidence="3" id="KW-1185">Reference proteome</keyword>
<dbReference type="EMBL" id="JADFFM010000001">
    <property type="protein sequence ID" value="MBE9664902.1"/>
    <property type="molecule type" value="Genomic_DNA"/>
</dbReference>
<evidence type="ECO:0000313" key="3">
    <source>
        <dbReference type="Proteomes" id="UP000632774"/>
    </source>
</evidence>
<dbReference type="Proteomes" id="UP000632774">
    <property type="component" value="Unassembled WGS sequence"/>
</dbReference>
<comment type="caution">
    <text evidence="2">The sequence shown here is derived from an EMBL/GenBank/DDBJ whole genome shotgun (WGS) entry which is preliminary data.</text>
</comment>
<name>A0ABR9XC15_9SPHI</name>